<protein>
    <submittedName>
        <fullName evidence="2">Uncharacterized protein</fullName>
    </submittedName>
</protein>
<comment type="caution">
    <text evidence="2">The sequence shown here is derived from an EMBL/GenBank/DDBJ whole genome shotgun (WGS) entry which is preliminary data.</text>
</comment>
<dbReference type="EMBL" id="CARXXK010000001">
    <property type="protein sequence ID" value="CAI6350745.1"/>
    <property type="molecule type" value="Genomic_DNA"/>
</dbReference>
<proteinExistence type="predicted"/>
<evidence type="ECO:0000313" key="2">
    <source>
        <dbReference type="EMBL" id="CAI6350745.1"/>
    </source>
</evidence>
<dbReference type="AlphaFoldDB" id="A0AAV0W4G1"/>
<name>A0AAV0W4G1_9HEMI</name>
<feature type="region of interest" description="Disordered" evidence="1">
    <location>
        <begin position="103"/>
        <end position="136"/>
    </location>
</feature>
<dbReference type="Proteomes" id="UP001160148">
    <property type="component" value="Unassembled WGS sequence"/>
</dbReference>
<evidence type="ECO:0000313" key="3">
    <source>
        <dbReference type="Proteomes" id="UP001160148"/>
    </source>
</evidence>
<feature type="compositionally biased region" description="Polar residues" evidence="1">
    <location>
        <begin position="105"/>
        <end position="115"/>
    </location>
</feature>
<keyword evidence="3" id="KW-1185">Reference proteome</keyword>
<sequence>MQYQPVKSHTSEQASRKKDSPTYKVFDYKWQIYIKAKDVNKISSSILIKHENINHRLFFTDDYLTCHRCKKTGHTSSNYTENIDKCIPFVNPNVNQIEALKANEKQNTSKNPNQEENPEINCTRETHLINPTDNRETVYTDISISEDPSESTSNSTEIMTLEINEEDNERATEISQTHGDLVIKKGGQVGIALLYSR</sequence>
<feature type="compositionally biased region" description="Basic and acidic residues" evidence="1">
    <location>
        <begin position="122"/>
        <end position="136"/>
    </location>
</feature>
<organism evidence="2 3">
    <name type="scientific">Macrosiphum euphorbiae</name>
    <name type="common">potato aphid</name>
    <dbReference type="NCBI Taxonomy" id="13131"/>
    <lineage>
        <taxon>Eukaryota</taxon>
        <taxon>Metazoa</taxon>
        <taxon>Ecdysozoa</taxon>
        <taxon>Arthropoda</taxon>
        <taxon>Hexapoda</taxon>
        <taxon>Insecta</taxon>
        <taxon>Pterygota</taxon>
        <taxon>Neoptera</taxon>
        <taxon>Paraneoptera</taxon>
        <taxon>Hemiptera</taxon>
        <taxon>Sternorrhyncha</taxon>
        <taxon>Aphidomorpha</taxon>
        <taxon>Aphidoidea</taxon>
        <taxon>Aphididae</taxon>
        <taxon>Macrosiphini</taxon>
        <taxon>Macrosiphum</taxon>
    </lineage>
</organism>
<accession>A0AAV0W4G1</accession>
<reference evidence="2 3" key="1">
    <citation type="submission" date="2023-01" db="EMBL/GenBank/DDBJ databases">
        <authorList>
            <person name="Whitehead M."/>
        </authorList>
    </citation>
    <scope>NUCLEOTIDE SEQUENCE [LARGE SCALE GENOMIC DNA]</scope>
</reference>
<gene>
    <name evidence="2" type="ORF">MEUPH1_LOCUS7173</name>
</gene>
<evidence type="ECO:0000256" key="1">
    <source>
        <dbReference type="SAM" id="MobiDB-lite"/>
    </source>
</evidence>